<organism evidence="7 8">
    <name type="scientific">Flaviflagellibacter deserti</name>
    <dbReference type="NCBI Taxonomy" id="2267266"/>
    <lineage>
        <taxon>Bacteria</taxon>
        <taxon>Pseudomonadati</taxon>
        <taxon>Pseudomonadota</taxon>
        <taxon>Alphaproteobacteria</taxon>
        <taxon>Hyphomicrobiales</taxon>
        <taxon>Flaviflagellibacter</taxon>
    </lineage>
</organism>
<dbReference type="Proteomes" id="UP001595796">
    <property type="component" value="Unassembled WGS sequence"/>
</dbReference>
<dbReference type="InterPro" id="IPR000792">
    <property type="entry name" value="Tscrpt_reg_LuxR_C"/>
</dbReference>
<reference evidence="8" key="1">
    <citation type="journal article" date="2019" name="Int. J. Syst. Evol. Microbiol.">
        <title>The Global Catalogue of Microorganisms (GCM) 10K type strain sequencing project: providing services to taxonomists for standard genome sequencing and annotation.</title>
        <authorList>
            <consortium name="The Broad Institute Genomics Platform"/>
            <consortium name="The Broad Institute Genome Sequencing Center for Infectious Disease"/>
            <person name="Wu L."/>
            <person name="Ma J."/>
        </authorList>
    </citation>
    <scope>NUCLEOTIDE SEQUENCE [LARGE SCALE GENOMIC DNA]</scope>
    <source>
        <strain evidence="8">CGMCC 1.16444</strain>
    </source>
</reference>
<keyword evidence="3" id="KW-0804">Transcription</keyword>
<dbReference type="InterPro" id="IPR016032">
    <property type="entry name" value="Sig_transdc_resp-reg_C-effctor"/>
</dbReference>
<feature type="domain" description="Response regulatory" evidence="6">
    <location>
        <begin position="5"/>
        <end position="119"/>
    </location>
</feature>
<evidence type="ECO:0000259" key="5">
    <source>
        <dbReference type="PROSITE" id="PS50043"/>
    </source>
</evidence>
<dbReference type="RefSeq" id="WP_114956213.1">
    <property type="nucleotide sequence ID" value="NZ_JBHSJF010000008.1"/>
</dbReference>
<keyword evidence="1" id="KW-0805">Transcription regulation</keyword>
<dbReference type="InterPro" id="IPR011006">
    <property type="entry name" value="CheY-like_superfamily"/>
</dbReference>
<keyword evidence="2" id="KW-0238">DNA-binding</keyword>
<proteinExistence type="predicted"/>
<dbReference type="CDD" id="cd17537">
    <property type="entry name" value="REC_FixJ"/>
    <property type="match status" value="1"/>
</dbReference>
<dbReference type="Pfam" id="PF00196">
    <property type="entry name" value="GerE"/>
    <property type="match status" value="1"/>
</dbReference>
<dbReference type="PROSITE" id="PS50110">
    <property type="entry name" value="RESPONSE_REGULATORY"/>
    <property type="match status" value="1"/>
</dbReference>
<dbReference type="SMART" id="SM00421">
    <property type="entry name" value="HTH_LUXR"/>
    <property type="match status" value="1"/>
</dbReference>
<dbReference type="PANTHER" id="PTHR44688">
    <property type="entry name" value="DNA-BINDING TRANSCRIPTIONAL ACTIVATOR DEVR_DOSR"/>
    <property type="match status" value="1"/>
</dbReference>
<dbReference type="PANTHER" id="PTHR44688:SF16">
    <property type="entry name" value="DNA-BINDING TRANSCRIPTIONAL ACTIVATOR DEVR_DOSR"/>
    <property type="match status" value="1"/>
</dbReference>
<evidence type="ECO:0000256" key="3">
    <source>
        <dbReference type="ARBA" id="ARBA00023163"/>
    </source>
</evidence>
<evidence type="ECO:0000256" key="2">
    <source>
        <dbReference type="ARBA" id="ARBA00023125"/>
    </source>
</evidence>
<feature type="modified residue" description="4-aspartylphosphate" evidence="4">
    <location>
        <position position="54"/>
    </location>
</feature>
<dbReference type="PROSITE" id="PS00622">
    <property type="entry name" value="HTH_LUXR_1"/>
    <property type="match status" value="1"/>
</dbReference>
<dbReference type="Gene3D" id="1.10.10.10">
    <property type="entry name" value="Winged helix-like DNA-binding domain superfamily/Winged helix DNA-binding domain"/>
    <property type="match status" value="1"/>
</dbReference>
<dbReference type="InterPro" id="IPR036388">
    <property type="entry name" value="WH-like_DNA-bd_sf"/>
</dbReference>
<dbReference type="SUPFAM" id="SSF46894">
    <property type="entry name" value="C-terminal effector domain of the bipartite response regulators"/>
    <property type="match status" value="1"/>
</dbReference>
<protein>
    <submittedName>
        <fullName evidence="7">Response regulator transcription factor</fullName>
    </submittedName>
</protein>
<evidence type="ECO:0000256" key="1">
    <source>
        <dbReference type="ARBA" id="ARBA00023015"/>
    </source>
</evidence>
<evidence type="ECO:0000313" key="8">
    <source>
        <dbReference type="Proteomes" id="UP001595796"/>
    </source>
</evidence>
<evidence type="ECO:0000259" key="6">
    <source>
        <dbReference type="PROSITE" id="PS50110"/>
    </source>
</evidence>
<evidence type="ECO:0000256" key="4">
    <source>
        <dbReference type="PROSITE-ProRule" id="PRU00169"/>
    </source>
</evidence>
<dbReference type="CDD" id="cd06170">
    <property type="entry name" value="LuxR_C_like"/>
    <property type="match status" value="1"/>
</dbReference>
<keyword evidence="4" id="KW-0597">Phosphoprotein</keyword>
<dbReference type="Pfam" id="PF00072">
    <property type="entry name" value="Response_reg"/>
    <property type="match status" value="1"/>
</dbReference>
<dbReference type="PRINTS" id="PR00038">
    <property type="entry name" value="HTHLUXR"/>
</dbReference>
<feature type="domain" description="HTH luxR-type" evidence="5">
    <location>
        <begin position="135"/>
        <end position="200"/>
    </location>
</feature>
<evidence type="ECO:0000313" key="7">
    <source>
        <dbReference type="EMBL" id="MFC5069780.1"/>
    </source>
</evidence>
<sequence>MTTPTIFVIDDQETVRKALGEMLSVFGFTVETFDSADRFLAGYDPIRPGCVVCDVRMPGTDGIQFVREQARRGFGLPVILISGHADVPMAVEGIKAGAEDFIEKPVDDAELVGAINRSLTRASESKLTQTAHEGLAARFARLTPRQTEIFDLVAAGYTSQAIGAKLEISARTVESYRAAIMEKMQAESVAVLVRQAIRLGRLEP</sequence>
<dbReference type="EMBL" id="JBHSJF010000008">
    <property type="protein sequence ID" value="MFC5069780.1"/>
    <property type="molecule type" value="Genomic_DNA"/>
</dbReference>
<dbReference type="PROSITE" id="PS50043">
    <property type="entry name" value="HTH_LUXR_2"/>
    <property type="match status" value="1"/>
</dbReference>
<name>A0ABV9Z477_9HYPH</name>
<dbReference type="SUPFAM" id="SSF52172">
    <property type="entry name" value="CheY-like"/>
    <property type="match status" value="1"/>
</dbReference>
<comment type="caution">
    <text evidence="7">The sequence shown here is derived from an EMBL/GenBank/DDBJ whole genome shotgun (WGS) entry which is preliminary data.</text>
</comment>
<dbReference type="InterPro" id="IPR001789">
    <property type="entry name" value="Sig_transdc_resp-reg_receiver"/>
</dbReference>
<gene>
    <name evidence="7" type="ORF">ACFPFW_17330</name>
</gene>
<dbReference type="SMART" id="SM00448">
    <property type="entry name" value="REC"/>
    <property type="match status" value="1"/>
</dbReference>
<keyword evidence="8" id="KW-1185">Reference proteome</keyword>
<dbReference type="Gene3D" id="3.40.50.2300">
    <property type="match status" value="1"/>
</dbReference>
<accession>A0ABV9Z477</accession>